<dbReference type="PROSITE" id="PS51257">
    <property type="entry name" value="PROKAR_LIPOPROTEIN"/>
    <property type="match status" value="1"/>
</dbReference>
<dbReference type="InterPro" id="IPR024370">
    <property type="entry name" value="PBP_domain"/>
</dbReference>
<keyword evidence="1 2" id="KW-0732">Signal</keyword>
<protein>
    <recommendedName>
        <fullName evidence="3">PBP domain-containing protein</fullName>
    </recommendedName>
</protein>
<name>A0ABC8QIG9_9RALS</name>
<dbReference type="PANTHER" id="PTHR30570:SF6">
    <property type="entry name" value="PHOSPHATE-BINDING PROTEIN PSTS"/>
    <property type="match status" value="1"/>
</dbReference>
<accession>A0ABC8QIG9</accession>
<feature type="domain" description="PBP" evidence="3">
    <location>
        <begin position="199"/>
        <end position="463"/>
    </location>
</feature>
<organism evidence="4 5">
    <name type="scientific">Ralstonia holmesii</name>
    <dbReference type="NCBI Taxonomy" id="3058602"/>
    <lineage>
        <taxon>Bacteria</taxon>
        <taxon>Pseudomonadati</taxon>
        <taxon>Pseudomonadota</taxon>
        <taxon>Betaproteobacteria</taxon>
        <taxon>Burkholderiales</taxon>
        <taxon>Burkholderiaceae</taxon>
        <taxon>Ralstonia</taxon>
    </lineage>
</organism>
<dbReference type="EMBL" id="CATZAT010000018">
    <property type="protein sequence ID" value="CAJ0806187.1"/>
    <property type="molecule type" value="Genomic_DNA"/>
</dbReference>
<dbReference type="Proteomes" id="UP001189663">
    <property type="component" value="Unassembled WGS sequence"/>
</dbReference>
<gene>
    <name evidence="4" type="ORF">LMG18096_04752</name>
</gene>
<feature type="chain" id="PRO_5044786670" description="PBP domain-containing protein" evidence="2">
    <location>
        <begin position="27"/>
        <end position="490"/>
    </location>
</feature>
<keyword evidence="5" id="KW-1185">Reference proteome</keyword>
<evidence type="ECO:0000256" key="1">
    <source>
        <dbReference type="ARBA" id="ARBA00022729"/>
    </source>
</evidence>
<dbReference type="RefSeq" id="WP_239498034.1">
    <property type="nucleotide sequence ID" value="NZ_CATZAT010000018.1"/>
</dbReference>
<evidence type="ECO:0000313" key="5">
    <source>
        <dbReference type="Proteomes" id="UP001189663"/>
    </source>
</evidence>
<dbReference type="SUPFAM" id="SSF53850">
    <property type="entry name" value="Periplasmic binding protein-like II"/>
    <property type="match status" value="2"/>
</dbReference>
<reference evidence="4 5" key="1">
    <citation type="submission" date="2023-07" db="EMBL/GenBank/DDBJ databases">
        <authorList>
            <person name="Peeters C."/>
        </authorList>
    </citation>
    <scope>NUCLEOTIDE SEQUENCE [LARGE SCALE GENOMIC DNA]</scope>
    <source>
        <strain evidence="4 5">LMG 18096</strain>
    </source>
</reference>
<evidence type="ECO:0000259" key="3">
    <source>
        <dbReference type="Pfam" id="PF12849"/>
    </source>
</evidence>
<evidence type="ECO:0000313" key="4">
    <source>
        <dbReference type="EMBL" id="CAJ0806187.1"/>
    </source>
</evidence>
<dbReference type="Gene3D" id="3.40.190.10">
    <property type="entry name" value="Periplasmic binding protein-like II"/>
    <property type="match status" value="3"/>
</dbReference>
<dbReference type="InterPro" id="IPR050811">
    <property type="entry name" value="Phosphate_ABC_transporter"/>
</dbReference>
<comment type="caution">
    <text evidence="4">The sequence shown here is derived from an EMBL/GenBank/DDBJ whole genome shotgun (WGS) entry which is preliminary data.</text>
</comment>
<feature type="signal peptide" evidence="2">
    <location>
        <begin position="1"/>
        <end position="26"/>
    </location>
</feature>
<evidence type="ECO:0000256" key="2">
    <source>
        <dbReference type="SAM" id="SignalP"/>
    </source>
</evidence>
<proteinExistence type="predicted"/>
<dbReference type="AlphaFoldDB" id="A0ABC8QIG9"/>
<sequence length="490" mass="53070">MMLKFRGALGPMLVATLLTGTACATAAVSAQQTGTETVSSIGSSEMGPLMNAWLQALHQQQPSITRGTRWQHVSDAAAIGALMFELADVAPMTRPPLPAELAPYAHQFAGDMMKAPVLVRVALRDGKPVFLAFNKRPDSPLPPAVLEFVSFALSPEGQQIAARQPGFAPLPADDIAQERPKLDGYRATLDPALPRYVAGPPIKGEIRSIGSDGMKSLMERWMHDFHALQPGVRKGDRWEHLGTLNGFHALMAGETDLAPMGRELWPDEKASFTQLNTGREPFEIRVARGGFDTQQRTTAQAVFVNASNPIQRLTMQQLAAIFGHAPTITRWGQLGLTGEWADRPIKLDVPPLITPNAMSMQIMTLKGGAWSNSVHEASVAETAKAIAADTAAMGFGGFEDGGPGLKTVPVARDAGSQAVSGTHETASSGRYPLTRYMYIRLRRNPGEPLPAATKEFLRYVLSRQGQEPILYSGYYPLTAQEVKEELAKLR</sequence>
<dbReference type="PANTHER" id="PTHR30570">
    <property type="entry name" value="PERIPLASMIC PHOSPHATE BINDING COMPONENT OF PHOSPHATE ABC TRANSPORTER"/>
    <property type="match status" value="1"/>
</dbReference>
<dbReference type="Pfam" id="PF12849">
    <property type="entry name" value="PBP_like_2"/>
    <property type="match status" value="1"/>
</dbReference>